<sequence>MVLVLNLSSCLVEIVLPEDRFGFERTSRPMNLVYSTVDFLWADHIKLGQIDFNEACGLSMKCEVITLRLRGPMFDYERCVAGGHHGCTAIATVQWIYGSHSQPFFD</sequence>
<dbReference type="WBParaSite" id="TMUE_0000002392.1">
    <property type="protein sequence ID" value="TMUE_0000002392.1"/>
    <property type="gene ID" value="WBGene00298234"/>
</dbReference>
<evidence type="ECO:0000313" key="2">
    <source>
        <dbReference type="WBParaSite" id="TMUE_0000002392.1"/>
    </source>
</evidence>
<evidence type="ECO:0000313" key="1">
    <source>
        <dbReference type="Proteomes" id="UP000046395"/>
    </source>
</evidence>
<name>A0A5S6Q604_TRIMR</name>
<reference evidence="2" key="1">
    <citation type="submission" date="2019-12" db="UniProtKB">
        <authorList>
            <consortium name="WormBaseParasite"/>
        </authorList>
    </citation>
    <scope>IDENTIFICATION</scope>
</reference>
<organism evidence="1 2">
    <name type="scientific">Trichuris muris</name>
    <name type="common">Mouse whipworm</name>
    <dbReference type="NCBI Taxonomy" id="70415"/>
    <lineage>
        <taxon>Eukaryota</taxon>
        <taxon>Metazoa</taxon>
        <taxon>Ecdysozoa</taxon>
        <taxon>Nematoda</taxon>
        <taxon>Enoplea</taxon>
        <taxon>Dorylaimia</taxon>
        <taxon>Trichinellida</taxon>
        <taxon>Trichuridae</taxon>
        <taxon>Trichuris</taxon>
    </lineage>
</organism>
<protein>
    <submittedName>
        <fullName evidence="2">Uncharacterized protein</fullName>
    </submittedName>
</protein>
<dbReference type="AlphaFoldDB" id="A0A5S6Q604"/>
<keyword evidence="1" id="KW-1185">Reference proteome</keyword>
<dbReference type="Proteomes" id="UP000046395">
    <property type="component" value="Unassembled WGS sequence"/>
</dbReference>
<accession>A0A5S6Q604</accession>
<proteinExistence type="predicted"/>